<feature type="region of interest" description="Disordered" evidence="1">
    <location>
        <begin position="184"/>
        <end position="231"/>
    </location>
</feature>
<evidence type="ECO:0000313" key="3">
    <source>
        <dbReference type="Proteomes" id="UP000009170"/>
    </source>
</evidence>
<keyword evidence="3" id="KW-1185">Reference proteome</keyword>
<feature type="compositionally biased region" description="Low complexity" evidence="1">
    <location>
        <begin position="1"/>
        <end position="12"/>
    </location>
</feature>
<dbReference type="EMBL" id="CAID01000006">
    <property type="protein sequence ID" value="CEF98246.1"/>
    <property type="molecule type" value="Genomic_DNA"/>
</dbReference>
<dbReference type="OrthoDB" id="498951at2759"/>
<feature type="compositionally biased region" description="Acidic residues" evidence="1">
    <location>
        <begin position="62"/>
        <end position="71"/>
    </location>
</feature>
<proteinExistence type="predicted"/>
<feature type="compositionally biased region" description="Basic and acidic residues" evidence="1">
    <location>
        <begin position="184"/>
        <end position="217"/>
    </location>
</feature>
<gene>
    <name evidence="2" type="ORF">OT_ostta06g00830</name>
</gene>
<dbReference type="InParanoid" id="A0A090M226"/>
<feature type="region of interest" description="Disordered" evidence="1">
    <location>
        <begin position="1"/>
        <end position="71"/>
    </location>
</feature>
<organism evidence="2 3">
    <name type="scientific">Ostreococcus tauri</name>
    <name type="common">Marine green alga</name>
    <dbReference type="NCBI Taxonomy" id="70448"/>
    <lineage>
        <taxon>Eukaryota</taxon>
        <taxon>Viridiplantae</taxon>
        <taxon>Chlorophyta</taxon>
        <taxon>Mamiellophyceae</taxon>
        <taxon>Mamiellales</taxon>
        <taxon>Bathycoccaceae</taxon>
        <taxon>Ostreococcus</taxon>
    </lineage>
</organism>
<name>A0A090M226_OSTTA</name>
<dbReference type="STRING" id="70448.A0A090M226"/>
<dbReference type="Proteomes" id="UP000009170">
    <property type="component" value="Unassembled WGS sequence"/>
</dbReference>
<sequence length="810" mass="90144">MTRGARAGAARGRVGRAHDGDDANGTRGAAADDGDDDARGDDGRHARASTDAIEVSDATGADGEEEEYEEYEEEVDYEFDDYVGDAKAAAARLRPDFTWDACERSVRRAVEGGGVEYAAVGRGAVDAHSAVGTIVALASFWSARAIRMELEKREKTTSVVGGGREMSEEERMRELELRRERLAREAEAERERRATRDAEEAAERERREEAARLRAEAEAQAAAEEEKRREKMRAELRRKNAEEKERLEARLKAEAEAKAAQFAAEQAEREKKRLEREKAEAEEMARRQAVCDERGEMEFTVSADTEVVMKRDNASAPVEVIVTARVGISAGSTESASFRSAEEARVAALPLCSTVASQAMIAYSSDARLQDMMGNGPLSKLPGMDDLEFEHWTRVMQARLDSEMRTAIVRNGAALEVKLREQKKGGSEKSKATTRFKRRCLPAEDEENIVRRMELAVDAVAGEIIEEFEAPAGGCETAAEILAEIEFYELGQLHGLHPSIVFPAEHPKTGLSGELMASMLTLSHFIKRANRAFEDDPRVSERARQLAATLVGKSASKQGSWRAMYLDGFTGDTLTAASAMADTVLPEDDAIRAFLNGAVEEQRRRLAGEEREYEEEWPDAEKVRKMRLAEMRENQPITERLYALRTAALQLAQSGSKDQARKMLEEACELRKNDVKKNNKDPENTAETLPELIALLHVLETREAWMDDCRTCRREVLRCVRVAVDEIANEGDIVAAAALLESALHEYEPFLGAEDECMLEYRAIEEALWLRADVDVEEREDAVAQIAGTVGAIAMITDRYSKEIESRRRP</sequence>
<dbReference type="RefSeq" id="XP_022839161.1">
    <property type="nucleotide sequence ID" value="XM_022983952.1"/>
</dbReference>
<accession>A0A090M226</accession>
<dbReference type="AlphaFoldDB" id="A0A090M226"/>
<evidence type="ECO:0000256" key="1">
    <source>
        <dbReference type="SAM" id="MobiDB-lite"/>
    </source>
</evidence>
<dbReference type="KEGG" id="ota:OT_ostta06g00830"/>
<dbReference type="GeneID" id="9835350"/>
<protein>
    <submittedName>
        <fullName evidence="2">Unnamed product</fullName>
    </submittedName>
</protein>
<reference evidence="2 3" key="2">
    <citation type="journal article" date="2014" name="BMC Genomics">
        <title>An improved genome of the model marine alga Ostreococcus tauri unfolds by assessing Illumina de novo assemblies.</title>
        <authorList>
            <person name="Blanc-Mathieu R."/>
            <person name="Verhelst B."/>
            <person name="Derelle E."/>
            <person name="Rombauts S."/>
            <person name="Bouget F.Y."/>
            <person name="Carre I."/>
            <person name="Chateau A."/>
            <person name="Eyre-Walker A."/>
            <person name="Grimsley N."/>
            <person name="Moreau H."/>
            <person name="Piegu B."/>
            <person name="Rivals E."/>
            <person name="Schackwitz W."/>
            <person name="Van de Peer Y."/>
            <person name="Piganeau G."/>
        </authorList>
    </citation>
    <scope>NUCLEOTIDE SEQUENCE [LARGE SCALE GENOMIC DNA]</scope>
    <source>
        <strain evidence="3">OTTH 0595 / CCAP 157/2 / RCC745</strain>
    </source>
</reference>
<comment type="caution">
    <text evidence="2">The sequence shown here is derived from an EMBL/GenBank/DDBJ whole genome shotgun (WGS) entry which is preliminary data.</text>
</comment>
<evidence type="ECO:0000313" key="2">
    <source>
        <dbReference type="EMBL" id="CEF98246.1"/>
    </source>
</evidence>
<reference evidence="3" key="1">
    <citation type="journal article" date="2006" name="Proc. Natl. Acad. Sci. U.S.A.">
        <title>Genome analysis of the smallest free-living eukaryote Ostreococcus tauri unveils many unique features.</title>
        <authorList>
            <person name="Derelle E."/>
            <person name="Ferraz C."/>
            <person name="Rombauts S."/>
            <person name="Rouze P."/>
            <person name="Worden A.Z."/>
            <person name="Robbens S."/>
            <person name="Partensky F."/>
            <person name="Degroeve S."/>
            <person name="Echeynie S."/>
            <person name="Cooke R."/>
            <person name="Saeys Y."/>
            <person name="Wuyts J."/>
            <person name="Jabbari K."/>
            <person name="Bowler C."/>
            <person name="Panaud O."/>
            <person name="Piegu B."/>
            <person name="Ball S.G."/>
            <person name="Ral J.-P."/>
            <person name="Bouget F.-Y."/>
            <person name="Piganeau G."/>
            <person name="De Baets B."/>
            <person name="Picard A."/>
            <person name="Delseny M."/>
            <person name="Demaille J."/>
            <person name="Van de Peer Y."/>
            <person name="Moreau H."/>
        </authorList>
    </citation>
    <scope>NUCLEOTIDE SEQUENCE [LARGE SCALE GENOMIC DNA]</scope>
    <source>
        <strain evidence="3">OTTH 0595 / CCAP 157/2 / RCC745</strain>
    </source>
</reference>